<dbReference type="OrthoDB" id="278430at2759"/>
<feature type="compositionally biased region" description="Low complexity" evidence="1">
    <location>
        <begin position="705"/>
        <end position="716"/>
    </location>
</feature>
<feature type="compositionally biased region" description="Basic and acidic residues" evidence="1">
    <location>
        <begin position="807"/>
        <end position="822"/>
    </location>
</feature>
<feature type="compositionally biased region" description="Low complexity" evidence="1">
    <location>
        <begin position="166"/>
        <end position="202"/>
    </location>
</feature>
<dbReference type="Proteomes" id="UP000054845">
    <property type="component" value="Unassembled WGS sequence"/>
</dbReference>
<feature type="region of interest" description="Disordered" evidence="1">
    <location>
        <begin position="638"/>
        <end position="723"/>
    </location>
</feature>
<feature type="region of interest" description="Disordered" evidence="1">
    <location>
        <begin position="1"/>
        <end position="37"/>
    </location>
</feature>
<feature type="region of interest" description="Disordered" evidence="1">
    <location>
        <begin position="249"/>
        <end position="318"/>
    </location>
</feature>
<feature type="compositionally biased region" description="Polar residues" evidence="1">
    <location>
        <begin position="1"/>
        <end position="19"/>
    </location>
</feature>
<dbReference type="Pfam" id="PF12752">
    <property type="entry name" value="SUZ"/>
    <property type="match status" value="1"/>
</dbReference>
<dbReference type="EMBL" id="CCYA01000252">
    <property type="protein sequence ID" value="CEH15113.1"/>
    <property type="molecule type" value="Genomic_DNA"/>
</dbReference>
<protein>
    <submittedName>
        <fullName evidence="3">SUZ domain</fullName>
    </submittedName>
</protein>
<dbReference type="PANTHER" id="PTHR15672">
    <property type="entry name" value="CAMP-REGULATED PHOSPHOPROTEIN 21 RELATED R3H DOMAIN CONTAINING PROTEIN"/>
    <property type="match status" value="1"/>
</dbReference>
<feature type="compositionally biased region" description="Polar residues" evidence="1">
    <location>
        <begin position="639"/>
        <end position="650"/>
    </location>
</feature>
<dbReference type="AlphaFoldDB" id="A0A0P1BGI5"/>
<dbReference type="InterPro" id="IPR024771">
    <property type="entry name" value="SUZ"/>
</dbReference>
<feature type="compositionally biased region" description="Polar residues" evidence="1">
    <location>
        <begin position="354"/>
        <end position="363"/>
    </location>
</feature>
<keyword evidence="4" id="KW-1185">Reference proteome</keyword>
<dbReference type="InterPro" id="IPR036867">
    <property type="entry name" value="R3H_dom_sf"/>
</dbReference>
<proteinExistence type="predicted"/>
<feature type="compositionally biased region" description="Polar residues" evidence="1">
    <location>
        <begin position="288"/>
        <end position="300"/>
    </location>
</feature>
<dbReference type="GO" id="GO:0003676">
    <property type="term" value="F:nucleic acid binding"/>
    <property type="evidence" value="ECO:0007669"/>
    <property type="project" value="InterPro"/>
</dbReference>
<feature type="compositionally biased region" description="Low complexity" evidence="1">
    <location>
        <begin position="651"/>
        <end position="667"/>
    </location>
</feature>
<feature type="region of interest" description="Disordered" evidence="1">
    <location>
        <begin position="339"/>
        <end position="464"/>
    </location>
</feature>
<feature type="domain" description="SUZ" evidence="2">
    <location>
        <begin position="181"/>
        <end position="251"/>
    </location>
</feature>
<feature type="compositionally biased region" description="Low complexity" evidence="1">
    <location>
        <begin position="370"/>
        <end position="384"/>
    </location>
</feature>
<evidence type="ECO:0000313" key="3">
    <source>
        <dbReference type="EMBL" id="CEH15113.1"/>
    </source>
</evidence>
<accession>A0A0P1BGI5</accession>
<evidence type="ECO:0000313" key="4">
    <source>
        <dbReference type="Proteomes" id="UP000054845"/>
    </source>
</evidence>
<dbReference type="PANTHER" id="PTHR15672:SF8">
    <property type="entry name" value="PROTEIN ENCORE"/>
    <property type="match status" value="1"/>
</dbReference>
<evidence type="ECO:0000259" key="2">
    <source>
        <dbReference type="PROSITE" id="PS51673"/>
    </source>
</evidence>
<reference evidence="3 4" key="1">
    <citation type="submission" date="2014-09" db="EMBL/GenBank/DDBJ databases">
        <authorList>
            <person name="Magalhaes I.L.F."/>
            <person name="Oliveira U."/>
            <person name="Santos F.R."/>
            <person name="Vidigal T.H.D.A."/>
            <person name="Brescovit A.D."/>
            <person name="Santos A.J."/>
        </authorList>
    </citation>
    <scope>NUCLEOTIDE SEQUENCE [LARGE SCALE GENOMIC DNA]</scope>
</reference>
<feature type="region of interest" description="Disordered" evidence="1">
    <location>
        <begin position="137"/>
        <end position="235"/>
    </location>
</feature>
<dbReference type="InterPro" id="IPR051937">
    <property type="entry name" value="R3H_domain_containing"/>
</dbReference>
<name>A0A0P1BGI5_9BASI</name>
<organism evidence="3 4">
    <name type="scientific">Ceraceosorus bombacis</name>
    <dbReference type="NCBI Taxonomy" id="401625"/>
    <lineage>
        <taxon>Eukaryota</taxon>
        <taxon>Fungi</taxon>
        <taxon>Dikarya</taxon>
        <taxon>Basidiomycota</taxon>
        <taxon>Ustilaginomycotina</taxon>
        <taxon>Exobasidiomycetes</taxon>
        <taxon>Ceraceosorales</taxon>
        <taxon>Ceraceosoraceae</taxon>
        <taxon>Ceraceosorus</taxon>
    </lineage>
</organism>
<dbReference type="STRING" id="401625.A0A0P1BGI5"/>
<feature type="region of interest" description="Disordered" evidence="1">
    <location>
        <begin position="737"/>
        <end position="822"/>
    </location>
</feature>
<sequence length="822" mass="85601">MTQSTPDNPTSTLDISSSLESRKKLPAATETSEMSVETAANTVPPQEAVVQLDEHLAAALRTPRDRVYLLTLEERWRGLDPNLPQWVLPPAPLYERTLAARLAAHLGFETSTAPGNSNGLLVSRIGRTMPSERLMQLARPPSPSEPVKLLSRPSPQSHAPAPPALSAPVPSRDVSRASPTSTSASSTGTTPSSQPSGSGTAARTMRIMKRAPGAGNGRDASSRQSARPAPTIGEREKAYKEARERIFGPAASSSAPESVSVSCTDSPASAAHDELTPDLSSKEAAPPSVTNNNRQPSTYSDGYARPMNNSTPSLRSTAPAFAPAGVTAWSAQATSFLPGMPAGGMTPQPGGSVPMSQKSSQDAFNPFPPSRGSASTAGSSAGGEESSDRDAQTSTVDGVDARDLGRWDYVPGGKGEYVVRPRPEQAGPGTPPSSGSPTARFNTSSKTPGPQHGERPESNHAARAPFAPGSAHVIQPNQQAQIPDQSSAFYQYPQYAGYGADPHSFFQLQYGSQQLQPMYYGQQGQQVMYPQANYGYMQSGLQQWHQPVAQGSPDQSGASGYAPFTAQNQAAHPAQQFQNASSLPTARPAVAQGDDLAVAVPSDGAAQPSRLDKTGVSRGRVPGLGERALYDPAAGMVTRTASSGRPSMTPSASASSSSSIASSRSSSGPAGLGRKIGNATHLHHSLPPKPDWISGTTPSHSIAVPESTPPETSNSPKIQSQQTLDASISKFKDLSLGGEFDGNSDAAPLARTREATVTQGLAPSPSKAREAEFPALPFNGTAASALPKSSTWAAKSSAHKVSPQGAEKAHDGAERQENAANI</sequence>
<dbReference type="Gene3D" id="3.30.1370.50">
    <property type="entry name" value="R3H-like domain"/>
    <property type="match status" value="1"/>
</dbReference>
<feature type="compositionally biased region" description="Low complexity" evidence="1">
    <location>
        <begin position="249"/>
        <end position="262"/>
    </location>
</feature>
<feature type="compositionally biased region" description="Polar residues" evidence="1">
    <location>
        <begin position="307"/>
        <end position="316"/>
    </location>
</feature>
<dbReference type="PROSITE" id="PS51673">
    <property type="entry name" value="SUZ"/>
    <property type="match status" value="1"/>
</dbReference>
<evidence type="ECO:0000256" key="1">
    <source>
        <dbReference type="SAM" id="MobiDB-lite"/>
    </source>
</evidence>
<feature type="region of interest" description="Disordered" evidence="1">
    <location>
        <begin position="603"/>
        <end position="624"/>
    </location>
</feature>
<feature type="compositionally biased region" description="Polar residues" evidence="1">
    <location>
        <begin position="439"/>
        <end position="448"/>
    </location>
</feature>